<organism evidence="2">
    <name type="scientific">Pseudictyota dubia</name>
    <dbReference type="NCBI Taxonomy" id="2749911"/>
    <lineage>
        <taxon>Eukaryota</taxon>
        <taxon>Sar</taxon>
        <taxon>Stramenopiles</taxon>
        <taxon>Ochrophyta</taxon>
        <taxon>Bacillariophyta</taxon>
        <taxon>Mediophyceae</taxon>
        <taxon>Biddulphiophycidae</taxon>
        <taxon>Eupodiscales</taxon>
        <taxon>Odontellaceae</taxon>
        <taxon>Pseudictyota</taxon>
    </lineage>
</organism>
<evidence type="ECO:0000256" key="1">
    <source>
        <dbReference type="SAM" id="MobiDB-lite"/>
    </source>
</evidence>
<evidence type="ECO:0000313" key="2">
    <source>
        <dbReference type="EMBL" id="CAD8327183.1"/>
    </source>
</evidence>
<proteinExistence type="predicted"/>
<feature type="compositionally biased region" description="Low complexity" evidence="1">
    <location>
        <begin position="184"/>
        <end position="202"/>
    </location>
</feature>
<name>A0A7R9WLR8_9STRA</name>
<accession>A0A7R9WLR8</accession>
<gene>
    <name evidence="2" type="ORF">TDUB1175_LOCUS25610</name>
</gene>
<sequence length="202" mass="23713">MELSRLRKTSTVLETQLQEFKADKNNIRLSLKTIQEDHQRERETHERELAKAKSSHAEEIDMLKAEIYDLKKEHDEEVNELKSTLTESEENHKTEIKRLKADIEQSEDDYEDDVMKVLDALQMAHEEDTQRRKPAENEEELKKRLEFLEKSYESEIAELKANLCPKCKKLVERRGLMSSPDFQRSMGSLSRSMGSRNLGFDV</sequence>
<feature type="region of interest" description="Disordered" evidence="1">
    <location>
        <begin position="182"/>
        <end position="202"/>
    </location>
</feature>
<protein>
    <submittedName>
        <fullName evidence="2">Uncharacterized protein</fullName>
    </submittedName>
</protein>
<feature type="region of interest" description="Disordered" evidence="1">
    <location>
        <begin position="36"/>
        <end position="56"/>
    </location>
</feature>
<dbReference type="AlphaFoldDB" id="A0A7R9WLR8"/>
<reference evidence="2" key="1">
    <citation type="submission" date="2021-01" db="EMBL/GenBank/DDBJ databases">
        <authorList>
            <person name="Corre E."/>
            <person name="Pelletier E."/>
            <person name="Niang G."/>
            <person name="Scheremetjew M."/>
            <person name="Finn R."/>
            <person name="Kale V."/>
            <person name="Holt S."/>
            <person name="Cochrane G."/>
            <person name="Meng A."/>
            <person name="Brown T."/>
            <person name="Cohen L."/>
        </authorList>
    </citation>
    <scope>NUCLEOTIDE SEQUENCE</scope>
    <source>
        <strain evidence="2">CCMP147</strain>
    </source>
</reference>
<dbReference type="EMBL" id="HBED01050609">
    <property type="protein sequence ID" value="CAD8327183.1"/>
    <property type="molecule type" value="Transcribed_RNA"/>
</dbReference>